<dbReference type="InterPro" id="IPR036179">
    <property type="entry name" value="Ig-like_dom_sf"/>
</dbReference>
<dbReference type="EMBL" id="JAGTTL010000027">
    <property type="protein sequence ID" value="KAK6301232.1"/>
    <property type="molecule type" value="Genomic_DNA"/>
</dbReference>
<dbReference type="Gene3D" id="2.60.40.10">
    <property type="entry name" value="Immunoglobulins"/>
    <property type="match status" value="5"/>
</dbReference>
<name>A0AAN8KYI9_9TELE</name>
<dbReference type="FunFam" id="2.60.40.10:FF:000237">
    <property type="entry name" value="Sidekick cell adhesion molecule 2"/>
    <property type="match status" value="1"/>
</dbReference>
<keyword evidence="4" id="KW-1185">Reference proteome</keyword>
<dbReference type="InterPro" id="IPR007110">
    <property type="entry name" value="Ig-like_dom"/>
</dbReference>
<dbReference type="AlphaFoldDB" id="A0AAN8KYI9"/>
<dbReference type="PANTHER" id="PTHR10075">
    <property type="entry name" value="BASIGIN RELATED"/>
    <property type="match status" value="1"/>
</dbReference>
<dbReference type="FunFam" id="2.60.40.10:FF:000420">
    <property type="entry name" value="Sidekick cell adhesion molecule 2"/>
    <property type="match status" value="1"/>
</dbReference>
<protein>
    <recommendedName>
        <fullName evidence="2">Ig-like domain-containing protein</fullName>
    </recommendedName>
</protein>
<dbReference type="SMART" id="SM00408">
    <property type="entry name" value="IGc2"/>
    <property type="match status" value="4"/>
</dbReference>
<dbReference type="PANTHER" id="PTHR10075:SF14">
    <property type="entry name" value="CELL ADHESION MOLECULE DSCAM2-RELATED"/>
    <property type="match status" value="1"/>
</dbReference>
<accession>A0AAN8KYI9</accession>
<evidence type="ECO:0000313" key="4">
    <source>
        <dbReference type="Proteomes" id="UP001356427"/>
    </source>
</evidence>
<gene>
    <name evidence="3" type="ORF">J4Q44_G00293300</name>
</gene>
<dbReference type="InterPro" id="IPR003599">
    <property type="entry name" value="Ig_sub"/>
</dbReference>
<dbReference type="SMART" id="SM00409">
    <property type="entry name" value="IG"/>
    <property type="match status" value="4"/>
</dbReference>
<dbReference type="InterPro" id="IPR013098">
    <property type="entry name" value="Ig_I-set"/>
</dbReference>
<keyword evidence="1" id="KW-0393">Immunoglobulin domain</keyword>
<evidence type="ECO:0000313" key="3">
    <source>
        <dbReference type="EMBL" id="KAK6301232.1"/>
    </source>
</evidence>
<reference evidence="3 4" key="1">
    <citation type="submission" date="2021-04" db="EMBL/GenBank/DDBJ databases">
        <authorList>
            <person name="De Guttry C."/>
            <person name="Zahm M."/>
            <person name="Klopp C."/>
            <person name="Cabau C."/>
            <person name="Louis A."/>
            <person name="Berthelot C."/>
            <person name="Parey E."/>
            <person name="Roest Crollius H."/>
            <person name="Montfort J."/>
            <person name="Robinson-Rechavi M."/>
            <person name="Bucao C."/>
            <person name="Bouchez O."/>
            <person name="Gislard M."/>
            <person name="Lluch J."/>
            <person name="Milhes M."/>
            <person name="Lampietro C."/>
            <person name="Lopez Roques C."/>
            <person name="Donnadieu C."/>
            <person name="Braasch I."/>
            <person name="Desvignes T."/>
            <person name="Postlethwait J."/>
            <person name="Bobe J."/>
            <person name="Wedekind C."/>
            <person name="Guiguen Y."/>
        </authorList>
    </citation>
    <scope>NUCLEOTIDE SEQUENCE [LARGE SCALE GENOMIC DNA]</scope>
    <source>
        <strain evidence="3">Cs_M1</strain>
        <tissue evidence="3">Blood</tissue>
    </source>
</reference>
<dbReference type="Pfam" id="PF07679">
    <property type="entry name" value="I-set"/>
    <property type="match status" value="3"/>
</dbReference>
<dbReference type="InterPro" id="IPR003598">
    <property type="entry name" value="Ig_sub2"/>
</dbReference>
<dbReference type="Proteomes" id="UP001356427">
    <property type="component" value="Unassembled WGS sequence"/>
</dbReference>
<sequence>MGNFSGEEQRGPVSVGGAAVLNTPTVSCFPRPQVTWYRDGHKIIPSNRVAISLDNQLVVLATSAADVGRYYVQAVNELTGENHTSPSVYLSMAVSKKNRVSQDPDDLVEPVAPVIVIGPKNTSVVAGREATLECIANARPVERLVLSWKRNGRRLASGVGVFGRRLTLSSPSLSDGGVYVCEASILNSTTRPTEARAHLSVLEPPYFTAEPKLKTVAAVDKNVDLHCQAKGVPPARIEWYKDAVPVSKLANPRYKVTSATGLTVRRVQPGDAGMFQCFARNAAGDTQTHTQLVVTSVAPSFSLLPSDLTVTDGNSAVFSCETTGSPKPAVSWRRGSQLLASGTVQIPRFTLLESGGLLVEPIRMHDSGDYTCTAASADGSINATATLTVWTRTFISVPPVDQRVIKGTTATLDCNATHDPRVNISFQWQRGAVPLQPSGGRVSLC</sequence>
<dbReference type="FunFam" id="2.60.40.10:FF:000236">
    <property type="entry name" value="Sidekick cell adhesion molecule 2"/>
    <property type="match status" value="1"/>
</dbReference>
<feature type="domain" description="Ig-like" evidence="2">
    <location>
        <begin position="299"/>
        <end position="388"/>
    </location>
</feature>
<dbReference type="InterPro" id="IPR013783">
    <property type="entry name" value="Ig-like_fold"/>
</dbReference>
<dbReference type="SUPFAM" id="SSF48726">
    <property type="entry name" value="Immunoglobulin"/>
    <property type="match status" value="5"/>
</dbReference>
<proteinExistence type="predicted"/>
<evidence type="ECO:0000256" key="1">
    <source>
        <dbReference type="ARBA" id="ARBA00023319"/>
    </source>
</evidence>
<dbReference type="Pfam" id="PF13927">
    <property type="entry name" value="Ig_3"/>
    <property type="match status" value="1"/>
</dbReference>
<feature type="domain" description="Ig-like" evidence="2">
    <location>
        <begin position="205"/>
        <end position="295"/>
    </location>
</feature>
<feature type="domain" description="Ig-like" evidence="2">
    <location>
        <begin position="113"/>
        <end position="200"/>
    </location>
</feature>
<evidence type="ECO:0000259" key="2">
    <source>
        <dbReference type="PROSITE" id="PS50835"/>
    </source>
</evidence>
<dbReference type="PROSITE" id="PS50835">
    <property type="entry name" value="IG_LIKE"/>
    <property type="match status" value="3"/>
</dbReference>
<comment type="caution">
    <text evidence="3">The sequence shown here is derived from an EMBL/GenBank/DDBJ whole genome shotgun (WGS) entry which is preliminary data.</text>
</comment>
<organism evidence="3 4">
    <name type="scientific">Coregonus suidteri</name>
    <dbReference type="NCBI Taxonomy" id="861788"/>
    <lineage>
        <taxon>Eukaryota</taxon>
        <taxon>Metazoa</taxon>
        <taxon>Chordata</taxon>
        <taxon>Craniata</taxon>
        <taxon>Vertebrata</taxon>
        <taxon>Euteleostomi</taxon>
        <taxon>Actinopterygii</taxon>
        <taxon>Neopterygii</taxon>
        <taxon>Teleostei</taxon>
        <taxon>Protacanthopterygii</taxon>
        <taxon>Salmoniformes</taxon>
        <taxon>Salmonidae</taxon>
        <taxon>Coregoninae</taxon>
        <taxon>Coregonus</taxon>
    </lineage>
</organism>